<keyword evidence="4" id="KW-1185">Reference proteome</keyword>
<reference evidence="3 4" key="1">
    <citation type="submission" date="2022-08" db="EMBL/GenBank/DDBJ databases">
        <title>Aerococcaceae sp. nov isolated from spoiled eye mask.</title>
        <authorList>
            <person name="Zhou G."/>
            <person name="Xie X.-B."/>
            <person name="Shi Q.-S."/>
            <person name="Wang Y.-S."/>
            <person name="Wen X."/>
            <person name="Peng H."/>
            <person name="Yang X.-J."/>
            <person name="Tao H.-B."/>
            <person name="Huang X.-M."/>
        </authorList>
    </citation>
    <scope>NUCLEOTIDE SEQUENCE [LARGE SCALE GENOMIC DNA]</scope>
    <source>
        <strain evidence="4">DM20194951</strain>
    </source>
</reference>
<protein>
    <submittedName>
        <fullName evidence="3">DegV family protein</fullName>
    </submittedName>
</protein>
<sequence length="289" mass="32269">MKVAYVIDSSAGLSHELANHPDVYTVTLKINLPDGQTFDDTTDNDTMKLFYNSLADRKILPSTSQPEPSDYVEIVEDIKKKDYDTIIGIFISSGISGTMQTAHQALTNLASDLDVRIIDSKGTSYLMEDMLIQAMKMVEAGLDIDTIGEKLKWVVDKSVIYVAIEDYETLKKGGRVNSFESFFGSNLNIYPILYFNDEGKITTFEKIRGQKRLLRRFKQIVEEALAEYPGKIKIAFAHGDAWDELKPFSDELQAEHPEITIRHGYLTPVLGSHGGKGAKGMGILVQATF</sequence>
<dbReference type="RefSeq" id="WP_313793192.1">
    <property type="nucleotide sequence ID" value="NZ_CP102453.1"/>
</dbReference>
<dbReference type="SUPFAM" id="SSF82549">
    <property type="entry name" value="DAK1/DegV-like"/>
    <property type="match status" value="1"/>
</dbReference>
<dbReference type="EMBL" id="CP102453">
    <property type="protein sequence ID" value="UUX33687.1"/>
    <property type="molecule type" value="Genomic_DNA"/>
</dbReference>
<dbReference type="NCBIfam" id="TIGR00762">
    <property type="entry name" value="DegV"/>
    <property type="match status" value="1"/>
</dbReference>
<evidence type="ECO:0000313" key="4">
    <source>
        <dbReference type="Proteomes" id="UP001315967"/>
    </source>
</evidence>
<dbReference type="Pfam" id="PF02645">
    <property type="entry name" value="DegV"/>
    <property type="match status" value="1"/>
</dbReference>
<dbReference type="Gene3D" id="3.30.1180.10">
    <property type="match status" value="1"/>
</dbReference>
<evidence type="ECO:0000256" key="1">
    <source>
        <dbReference type="ARBA" id="ARBA00003238"/>
    </source>
</evidence>
<dbReference type="Proteomes" id="UP001315967">
    <property type="component" value="Chromosome"/>
</dbReference>
<evidence type="ECO:0000256" key="2">
    <source>
        <dbReference type="ARBA" id="ARBA00023121"/>
    </source>
</evidence>
<evidence type="ECO:0000313" key="3">
    <source>
        <dbReference type="EMBL" id="UUX33687.1"/>
    </source>
</evidence>
<organism evidence="3 4">
    <name type="scientific">Fundicoccus culcitae</name>
    <dbReference type="NCBI Taxonomy" id="2969821"/>
    <lineage>
        <taxon>Bacteria</taxon>
        <taxon>Bacillati</taxon>
        <taxon>Bacillota</taxon>
        <taxon>Bacilli</taxon>
        <taxon>Lactobacillales</taxon>
        <taxon>Aerococcaceae</taxon>
        <taxon>Fundicoccus</taxon>
    </lineage>
</organism>
<dbReference type="InterPro" id="IPR043168">
    <property type="entry name" value="DegV_C"/>
</dbReference>
<comment type="function">
    <text evidence="1">May bind long-chain fatty acids, such as palmitate, and may play a role in lipid transport or fatty acid metabolism.</text>
</comment>
<name>A0ABY5P4R7_9LACT</name>
<accession>A0ABY5P4R7</accession>
<dbReference type="PANTHER" id="PTHR33434">
    <property type="entry name" value="DEGV DOMAIN-CONTAINING PROTEIN DR_1986-RELATED"/>
    <property type="match status" value="1"/>
</dbReference>
<dbReference type="Gene3D" id="3.40.50.10170">
    <property type="match status" value="1"/>
</dbReference>
<dbReference type="InterPro" id="IPR003797">
    <property type="entry name" value="DegV"/>
</dbReference>
<dbReference type="PANTHER" id="PTHR33434:SF2">
    <property type="entry name" value="FATTY ACID-BINDING PROTEIN TM_1468"/>
    <property type="match status" value="1"/>
</dbReference>
<gene>
    <name evidence="3" type="ORF">NRE15_12385</name>
</gene>
<keyword evidence="2" id="KW-0446">Lipid-binding</keyword>
<dbReference type="InterPro" id="IPR050270">
    <property type="entry name" value="DegV_domain_contain"/>
</dbReference>
<proteinExistence type="predicted"/>